<evidence type="ECO:0000256" key="3">
    <source>
        <dbReference type="ARBA" id="ARBA00023125"/>
    </source>
</evidence>
<dbReference type="PROSITE" id="PS50048">
    <property type="entry name" value="ZN2_CY6_FUNGAL_2"/>
    <property type="match status" value="1"/>
</dbReference>
<dbReference type="Proteomes" id="UP001150941">
    <property type="component" value="Unassembled WGS sequence"/>
</dbReference>
<dbReference type="EMBL" id="JAPQKS010000002">
    <property type="protein sequence ID" value="KAJ5247853.1"/>
    <property type="molecule type" value="Genomic_DNA"/>
</dbReference>
<organism evidence="8 9">
    <name type="scientific">Penicillium chermesinum</name>
    <dbReference type="NCBI Taxonomy" id="63820"/>
    <lineage>
        <taxon>Eukaryota</taxon>
        <taxon>Fungi</taxon>
        <taxon>Dikarya</taxon>
        <taxon>Ascomycota</taxon>
        <taxon>Pezizomycotina</taxon>
        <taxon>Eurotiomycetes</taxon>
        <taxon>Eurotiomycetidae</taxon>
        <taxon>Eurotiales</taxon>
        <taxon>Aspergillaceae</taxon>
        <taxon>Penicillium</taxon>
    </lineage>
</organism>
<dbReference type="Gene3D" id="4.10.240.10">
    <property type="entry name" value="Zn(2)-C6 fungal-type DNA-binding domain"/>
    <property type="match status" value="1"/>
</dbReference>
<dbReference type="OrthoDB" id="2406834at2759"/>
<dbReference type="PANTHER" id="PTHR31001:SF49">
    <property type="entry name" value="ZN(II)2CYS6 TRANSCRIPTION FACTOR (EUROFUNG)"/>
    <property type="match status" value="1"/>
</dbReference>
<feature type="region of interest" description="Disordered" evidence="6">
    <location>
        <begin position="92"/>
        <end position="115"/>
    </location>
</feature>
<keyword evidence="9" id="KW-1185">Reference proteome</keyword>
<comment type="subcellular location">
    <subcellularLocation>
        <location evidence="1">Nucleus</location>
    </subcellularLocation>
</comment>
<dbReference type="GO" id="GO:0005634">
    <property type="term" value="C:nucleus"/>
    <property type="evidence" value="ECO:0007669"/>
    <property type="project" value="UniProtKB-SubCell"/>
</dbReference>
<evidence type="ECO:0000256" key="4">
    <source>
        <dbReference type="ARBA" id="ARBA00023163"/>
    </source>
</evidence>
<dbReference type="PANTHER" id="PTHR31001">
    <property type="entry name" value="UNCHARACTERIZED TRANSCRIPTIONAL REGULATORY PROTEIN"/>
    <property type="match status" value="1"/>
</dbReference>
<gene>
    <name evidence="8" type="ORF">N7468_002836</name>
</gene>
<accession>A0A9W9TYU1</accession>
<keyword evidence="4" id="KW-0804">Transcription</keyword>
<reference evidence="8" key="2">
    <citation type="journal article" date="2023" name="IMA Fungus">
        <title>Comparative genomic study of the Penicillium genus elucidates a diverse pangenome and 15 lateral gene transfer events.</title>
        <authorList>
            <person name="Petersen C."/>
            <person name="Sorensen T."/>
            <person name="Nielsen M.R."/>
            <person name="Sondergaard T.E."/>
            <person name="Sorensen J.L."/>
            <person name="Fitzpatrick D.A."/>
            <person name="Frisvad J.C."/>
            <person name="Nielsen K.L."/>
        </authorList>
    </citation>
    <scope>NUCLEOTIDE SEQUENCE</scope>
    <source>
        <strain evidence="8">IBT 19713</strain>
    </source>
</reference>
<dbReference type="Pfam" id="PF00172">
    <property type="entry name" value="Zn_clus"/>
    <property type="match status" value="1"/>
</dbReference>
<evidence type="ECO:0000256" key="1">
    <source>
        <dbReference type="ARBA" id="ARBA00004123"/>
    </source>
</evidence>
<sequence length="161" mass="17844">MSDFTSLTGKFRIQKEKSTKATKTTRRHREAVACSRCRANKLRCDRQHPCRSCVQKDEAPLCSFQRALPTAKDAATAKDRLAHLESLVKELMQSEPSEDSSPGNDALADPRLPDQNPIGTLGKAAYVGSTHWCAILDDIHELKVALGRHEEPRETPDGHNA</sequence>
<reference evidence="8" key="1">
    <citation type="submission" date="2022-11" db="EMBL/GenBank/DDBJ databases">
        <authorList>
            <person name="Petersen C."/>
        </authorList>
    </citation>
    <scope>NUCLEOTIDE SEQUENCE</scope>
    <source>
        <strain evidence="8">IBT 19713</strain>
    </source>
</reference>
<dbReference type="SUPFAM" id="SSF57701">
    <property type="entry name" value="Zn2/Cys6 DNA-binding domain"/>
    <property type="match status" value="1"/>
</dbReference>
<dbReference type="AlphaFoldDB" id="A0A9W9TYU1"/>
<dbReference type="RefSeq" id="XP_058335274.1">
    <property type="nucleotide sequence ID" value="XM_058472133.1"/>
</dbReference>
<evidence type="ECO:0000256" key="5">
    <source>
        <dbReference type="ARBA" id="ARBA00023242"/>
    </source>
</evidence>
<dbReference type="InterPro" id="IPR036864">
    <property type="entry name" value="Zn2-C6_fun-type_DNA-bd_sf"/>
</dbReference>
<dbReference type="InterPro" id="IPR001138">
    <property type="entry name" value="Zn2Cys6_DnaBD"/>
</dbReference>
<dbReference type="GeneID" id="83199436"/>
<evidence type="ECO:0000256" key="2">
    <source>
        <dbReference type="ARBA" id="ARBA00023015"/>
    </source>
</evidence>
<evidence type="ECO:0000259" key="7">
    <source>
        <dbReference type="PROSITE" id="PS50048"/>
    </source>
</evidence>
<dbReference type="InterPro" id="IPR050613">
    <property type="entry name" value="Sec_Metabolite_Reg"/>
</dbReference>
<keyword evidence="5" id="KW-0539">Nucleus</keyword>
<evidence type="ECO:0000313" key="8">
    <source>
        <dbReference type="EMBL" id="KAJ5247853.1"/>
    </source>
</evidence>
<protein>
    <recommendedName>
        <fullName evidence="7">Zn(2)-C6 fungal-type domain-containing protein</fullName>
    </recommendedName>
</protein>
<evidence type="ECO:0000256" key="6">
    <source>
        <dbReference type="SAM" id="MobiDB-lite"/>
    </source>
</evidence>
<dbReference type="GO" id="GO:0003677">
    <property type="term" value="F:DNA binding"/>
    <property type="evidence" value="ECO:0007669"/>
    <property type="project" value="UniProtKB-KW"/>
</dbReference>
<dbReference type="GO" id="GO:0000981">
    <property type="term" value="F:DNA-binding transcription factor activity, RNA polymerase II-specific"/>
    <property type="evidence" value="ECO:0007669"/>
    <property type="project" value="InterPro"/>
</dbReference>
<comment type="caution">
    <text evidence="8">The sequence shown here is derived from an EMBL/GenBank/DDBJ whole genome shotgun (WGS) entry which is preliminary data.</text>
</comment>
<name>A0A9W9TYU1_9EURO</name>
<feature type="domain" description="Zn(2)-C6 fungal-type" evidence="7">
    <location>
        <begin position="33"/>
        <end position="64"/>
    </location>
</feature>
<proteinExistence type="predicted"/>
<dbReference type="GO" id="GO:0008270">
    <property type="term" value="F:zinc ion binding"/>
    <property type="evidence" value="ECO:0007669"/>
    <property type="project" value="InterPro"/>
</dbReference>
<keyword evidence="2" id="KW-0805">Transcription regulation</keyword>
<keyword evidence="3" id="KW-0238">DNA-binding</keyword>
<dbReference type="SMART" id="SM00066">
    <property type="entry name" value="GAL4"/>
    <property type="match status" value="1"/>
</dbReference>
<dbReference type="PROSITE" id="PS00463">
    <property type="entry name" value="ZN2_CY6_FUNGAL_1"/>
    <property type="match status" value="1"/>
</dbReference>
<evidence type="ECO:0000313" key="9">
    <source>
        <dbReference type="Proteomes" id="UP001150941"/>
    </source>
</evidence>